<dbReference type="OrthoDB" id="8756412at2"/>
<evidence type="ECO:0000313" key="4">
    <source>
        <dbReference type="Proteomes" id="UP000315112"/>
    </source>
</evidence>
<sequence>MLKTLPAALLLALSSATQAANVGIGWSWHYDGTLAATLTARGDTVSLYERYDAGALAGLDVFIQDGNARADAAALDAFVFNGGTLIQVPWSFTQTSFTAATSVFGPRRGFQVGESLTAISALDAESWLLRGVQLPEEGAGIVSRERGNAFLDGATPVLAWDDGSALLGYRQYGAGTIVALNVNLLTADSYPLAAAWSNQIVYNAVDAAISAVPEPAPYATLAVGLLALGGVARRRHQALG</sequence>
<organism evidence="3 4">
    <name type="scientific">Pseudoduganella flava</name>
    <dbReference type="NCBI Taxonomy" id="871742"/>
    <lineage>
        <taxon>Bacteria</taxon>
        <taxon>Pseudomonadati</taxon>
        <taxon>Pseudomonadota</taxon>
        <taxon>Betaproteobacteria</taxon>
        <taxon>Burkholderiales</taxon>
        <taxon>Oxalobacteraceae</taxon>
        <taxon>Telluria group</taxon>
        <taxon>Pseudoduganella</taxon>
    </lineage>
</organism>
<dbReference type="RefSeq" id="WP_145873083.1">
    <property type="nucleotide sequence ID" value="NZ_CP046904.1"/>
</dbReference>
<evidence type="ECO:0000313" key="3">
    <source>
        <dbReference type="EMBL" id="TWI51692.1"/>
    </source>
</evidence>
<dbReference type="EMBL" id="VLKW01000001">
    <property type="protein sequence ID" value="TWI51692.1"/>
    <property type="molecule type" value="Genomic_DNA"/>
</dbReference>
<reference evidence="3 4" key="1">
    <citation type="journal article" date="2015" name="Stand. Genomic Sci.">
        <title>Genomic Encyclopedia of Bacterial and Archaeal Type Strains, Phase III: the genomes of soil and plant-associated and newly described type strains.</title>
        <authorList>
            <person name="Whitman W.B."/>
            <person name="Woyke T."/>
            <person name="Klenk H.P."/>
            <person name="Zhou Y."/>
            <person name="Lilburn T.G."/>
            <person name="Beck B.J."/>
            <person name="De Vos P."/>
            <person name="Vandamme P."/>
            <person name="Eisen J.A."/>
            <person name="Garrity G."/>
            <person name="Hugenholtz P."/>
            <person name="Kyrpides N.C."/>
        </authorList>
    </citation>
    <scope>NUCLEOTIDE SEQUENCE [LARGE SCALE GENOMIC DNA]</scope>
    <source>
        <strain evidence="3 4">CGMCC 1.10685</strain>
    </source>
</reference>
<keyword evidence="1" id="KW-0732">Signal</keyword>
<keyword evidence="5" id="KW-1185">Reference proteome</keyword>
<dbReference type="SUPFAM" id="SSF52317">
    <property type="entry name" value="Class I glutamine amidotransferase-like"/>
    <property type="match status" value="1"/>
</dbReference>
<accession>A0A562Q4N9</accession>
<evidence type="ECO:0000313" key="2">
    <source>
        <dbReference type="EMBL" id="QGZ41697.1"/>
    </source>
</evidence>
<dbReference type="InterPro" id="IPR029062">
    <property type="entry name" value="Class_I_gatase-like"/>
</dbReference>
<dbReference type="EMBL" id="CP046904">
    <property type="protein sequence ID" value="QGZ41697.1"/>
    <property type="molecule type" value="Genomic_DNA"/>
</dbReference>
<evidence type="ECO:0000256" key="1">
    <source>
        <dbReference type="SAM" id="SignalP"/>
    </source>
</evidence>
<reference evidence="3" key="2">
    <citation type="submission" date="2019-07" db="EMBL/GenBank/DDBJ databases">
        <authorList>
            <person name="Whitman W."/>
            <person name="Huntemann M."/>
            <person name="Clum A."/>
            <person name="Pillay M."/>
            <person name="Palaniappan K."/>
            <person name="Varghese N."/>
            <person name="Mikhailova N."/>
            <person name="Stamatis D."/>
            <person name="Reddy T."/>
            <person name="Daum C."/>
            <person name="Shapiro N."/>
            <person name="Ivanova N."/>
            <person name="Kyrpides N."/>
            <person name="Woyke T."/>
        </authorList>
    </citation>
    <scope>NUCLEOTIDE SEQUENCE</scope>
    <source>
        <strain evidence="3">CGMCC 1.10685</strain>
    </source>
</reference>
<feature type="signal peptide" evidence="1">
    <location>
        <begin position="1"/>
        <end position="19"/>
    </location>
</feature>
<protein>
    <submittedName>
        <fullName evidence="3">Putative secreted protein with PEP-CTERM sorting signal</fullName>
    </submittedName>
</protein>
<name>A0A562Q4N9_9BURK</name>
<dbReference type="Proteomes" id="UP000315112">
    <property type="component" value="Unassembled WGS sequence"/>
</dbReference>
<dbReference type="Proteomes" id="UP000437862">
    <property type="component" value="Chromosome"/>
</dbReference>
<gene>
    <name evidence="2" type="ORF">GO485_23325</name>
    <name evidence="3" type="ORF">IP92_00680</name>
</gene>
<dbReference type="AlphaFoldDB" id="A0A562Q4N9"/>
<feature type="chain" id="PRO_5044618196" evidence="1">
    <location>
        <begin position="20"/>
        <end position="240"/>
    </location>
</feature>
<proteinExistence type="predicted"/>
<evidence type="ECO:0000313" key="5">
    <source>
        <dbReference type="Proteomes" id="UP000437862"/>
    </source>
</evidence>
<reference evidence="2 5" key="3">
    <citation type="submission" date="2019-12" db="EMBL/GenBank/DDBJ databases">
        <title>Draft Genome Sequences of Six Type Strains of the Genus Massilia.</title>
        <authorList>
            <person name="Miess H."/>
            <person name="Frediansyah A."/>
            <person name="Goeker M."/>
            <person name="Gross H."/>
        </authorList>
    </citation>
    <scope>NUCLEOTIDE SEQUENCE [LARGE SCALE GENOMIC DNA]</scope>
    <source>
        <strain evidence="2 5">DSM 26639</strain>
    </source>
</reference>